<dbReference type="Pfam" id="PF07811">
    <property type="entry name" value="TadE"/>
    <property type="match status" value="1"/>
</dbReference>
<feature type="domain" description="TadE-like" evidence="2">
    <location>
        <begin position="9"/>
        <end position="49"/>
    </location>
</feature>
<feature type="transmembrane region" description="Helical" evidence="1">
    <location>
        <begin position="7"/>
        <end position="28"/>
    </location>
</feature>
<evidence type="ECO:0000256" key="1">
    <source>
        <dbReference type="SAM" id="Phobius"/>
    </source>
</evidence>
<organism evidence="3 4">
    <name type="scientific">Methylobacter tundripaludum</name>
    <dbReference type="NCBI Taxonomy" id="173365"/>
    <lineage>
        <taxon>Bacteria</taxon>
        <taxon>Pseudomonadati</taxon>
        <taxon>Pseudomonadota</taxon>
        <taxon>Gammaproteobacteria</taxon>
        <taxon>Methylococcales</taxon>
        <taxon>Methylococcaceae</taxon>
        <taxon>Methylobacter</taxon>
    </lineage>
</organism>
<dbReference type="Proteomes" id="UP000240010">
    <property type="component" value="Unassembled WGS sequence"/>
</dbReference>
<dbReference type="AlphaFoldDB" id="A0A2S6HD54"/>
<sequence>MRHHQKGLYIVEFALVAALFFVLLFAVIEFARALFVWNTLTEATRRGARLAVVCPVGHASIANVTVFNAPAAAGASSILPGLDSSDVVTDYLDQTGAVTAVFNDIRYVRVSIVGFTHTLLIPALLPGLPAMTLTAPAFATTLPRESLGAVPDGAGSTQCP</sequence>
<dbReference type="InterPro" id="IPR012495">
    <property type="entry name" value="TadE-like_dom"/>
</dbReference>
<evidence type="ECO:0000313" key="3">
    <source>
        <dbReference type="EMBL" id="PPK75398.1"/>
    </source>
</evidence>
<gene>
    <name evidence="3" type="ORF">B0F87_106246</name>
</gene>
<evidence type="ECO:0000259" key="2">
    <source>
        <dbReference type="Pfam" id="PF07811"/>
    </source>
</evidence>
<dbReference type="EMBL" id="PTIZ01000006">
    <property type="protein sequence ID" value="PPK75398.1"/>
    <property type="molecule type" value="Genomic_DNA"/>
</dbReference>
<keyword evidence="1" id="KW-0472">Membrane</keyword>
<proteinExistence type="predicted"/>
<accession>A0A2S6HD54</accession>
<name>A0A2S6HD54_9GAMM</name>
<protein>
    <submittedName>
        <fullName evidence="3">TadE-like protein</fullName>
    </submittedName>
</protein>
<dbReference type="RefSeq" id="WP_104429249.1">
    <property type="nucleotide sequence ID" value="NZ_PTIZ01000006.1"/>
</dbReference>
<keyword evidence="1" id="KW-1133">Transmembrane helix</keyword>
<keyword evidence="1" id="KW-0812">Transmembrane</keyword>
<reference evidence="3 4" key="1">
    <citation type="submission" date="2018-02" db="EMBL/GenBank/DDBJ databases">
        <title>Subsurface microbial communities from deep shales in Ohio and West Virginia, USA.</title>
        <authorList>
            <person name="Wrighton K."/>
        </authorList>
    </citation>
    <scope>NUCLEOTIDE SEQUENCE [LARGE SCALE GENOMIC DNA]</scope>
    <source>
        <strain evidence="3 4">OWC-DMM</strain>
    </source>
</reference>
<evidence type="ECO:0000313" key="4">
    <source>
        <dbReference type="Proteomes" id="UP000240010"/>
    </source>
</evidence>
<comment type="caution">
    <text evidence="3">The sequence shown here is derived from an EMBL/GenBank/DDBJ whole genome shotgun (WGS) entry which is preliminary data.</text>
</comment>